<dbReference type="SUPFAM" id="SSF49299">
    <property type="entry name" value="PKD domain"/>
    <property type="match status" value="2"/>
</dbReference>
<sequence>MADHLHMASTVSPRAPVRAFLILAVFAVAFPGRAAALQKRNTGPTIDGVQVAANPVPANGSVNVQCSAHEVDGGNVRQFKFTVSGGTLPGGGTVATVDVTPATSASATIVWSTPAPGSYTITCDAIDDDVGLYGGNAWALVPMTVTVTTVVTAPPPVVDEVSGPAGEVLPGTKVTLAIQAHDPSGGSLSYAWTSTGGTLLASGATATWTAPTAPGGYGVTVTVTNAAGVTVSSTFSLPVVLAIYEGHLESTFGAPQRVAVAPSGDLYVVDGMTKQLFAVTRDGRLMGNYALPGRPVAVAYANDQLMVSTDDSKLLAIDPASGRVIRTQLLSGIAVALAYDPASALLWAAERSMNRVRAFRANGTVALALTQAGANPLLSPVALAVDGPRGVLWVAQSSNELGPVAHAFSLSGTYLLSTVGFGSGPGQVTRVGGIATDANGLLYLADIFQGKVQVVSSNGAFVATLGQFGTQAGQLQQPSDVALLPNQDVVVLNQGAGTLERYGAAHPLPACPGDSDCDGMPDWWELKNGLNPNWAGDALMDLDGDGLTNLAEYKLGTNPRLADGPYAPQSTPADTRPALIVPPAKVSDPGLVRFAASVRSGSASCKVSWKQRLGPAVTLRGADTLSPSFVGRATARYQFQGVATCGTATSAPAVLEASIRNVPPRADAGRVAVLRAGSRATLDGRLSSDANGDALGFAWDQSSGAPLMGAAAGATLSVKLAQPGFFAFQLAATDPAGARATAEAPLLVLGAAGESPTASVVSPVTAAVGAPVTLDASASFVPGAVTYQWVQVAGTPVVLSGADGPSPTFTPTLSGAYAFQLTLVAGPLRSPPARVDVYAGPGGALAQAAIAPVTGTATAGEPVTLDGASSTGAAGNGLTYAWRQVSGPAAGLTDADRAVATVVPFSPGAYVFELTVSEGGVPGLPARVALRATSAAAGQGLPVAAAAGPAPALAGTSLSLDGTGSYDPDRHFLRYRWTQTSGPWVLLDDPTSATPSFRPLRPGRYGFELEVDDGRLRSAPAAVTVTVLATQGSAP</sequence>
<dbReference type="CDD" id="cd00146">
    <property type="entry name" value="PKD"/>
    <property type="match status" value="2"/>
</dbReference>
<dbReference type="Pfam" id="PF22352">
    <property type="entry name" value="K319L-like_PKD"/>
    <property type="match status" value="2"/>
</dbReference>
<dbReference type="Gene3D" id="2.60.40.10">
    <property type="entry name" value="Immunoglobulins"/>
    <property type="match status" value="4"/>
</dbReference>
<evidence type="ECO:0000313" key="2">
    <source>
        <dbReference type="EMBL" id="BDG07364.1"/>
    </source>
</evidence>
<dbReference type="EMBL" id="AP025592">
    <property type="protein sequence ID" value="BDG07364.1"/>
    <property type="molecule type" value="Genomic_DNA"/>
</dbReference>
<protein>
    <recommendedName>
        <fullName evidence="1">PKD domain-containing protein</fullName>
    </recommendedName>
</protein>
<dbReference type="SMART" id="SM00089">
    <property type="entry name" value="PKD"/>
    <property type="match status" value="4"/>
</dbReference>
<keyword evidence="3" id="KW-1185">Reference proteome</keyword>
<dbReference type="Pfam" id="PF18911">
    <property type="entry name" value="PKD_4"/>
    <property type="match status" value="1"/>
</dbReference>
<dbReference type="Proteomes" id="UP001162734">
    <property type="component" value="Chromosome"/>
</dbReference>
<dbReference type="PROSITE" id="PS50093">
    <property type="entry name" value="PKD"/>
    <property type="match status" value="1"/>
</dbReference>
<reference evidence="3" key="1">
    <citation type="journal article" date="2022" name="Int. J. Syst. Evol. Microbiol.">
        <title>Anaeromyxobacter oryzae sp. nov., Anaeromyxobacter diazotrophicus sp. nov. and Anaeromyxobacter paludicola sp. nov., isolated from paddy soils.</title>
        <authorList>
            <person name="Itoh H."/>
            <person name="Xu Z."/>
            <person name="Mise K."/>
            <person name="Masuda Y."/>
            <person name="Ushijima N."/>
            <person name="Hayakawa C."/>
            <person name="Shiratori Y."/>
            <person name="Senoo K."/>
        </authorList>
    </citation>
    <scope>NUCLEOTIDE SEQUENCE [LARGE SCALE GENOMIC DNA]</scope>
    <source>
        <strain evidence="3">Red630</strain>
    </source>
</reference>
<name>A0ABM7X6C2_9BACT</name>
<dbReference type="InterPro" id="IPR000601">
    <property type="entry name" value="PKD_dom"/>
</dbReference>
<dbReference type="Gene3D" id="2.120.10.30">
    <property type="entry name" value="TolB, C-terminal domain"/>
    <property type="match status" value="2"/>
</dbReference>
<evidence type="ECO:0000259" key="1">
    <source>
        <dbReference type="PROSITE" id="PS50093"/>
    </source>
</evidence>
<dbReference type="PANTHER" id="PTHR46182">
    <property type="entry name" value="FI19480P1"/>
    <property type="match status" value="1"/>
</dbReference>
<evidence type="ECO:0000313" key="3">
    <source>
        <dbReference type="Proteomes" id="UP001162734"/>
    </source>
</evidence>
<dbReference type="InterPro" id="IPR035986">
    <property type="entry name" value="PKD_dom_sf"/>
</dbReference>
<dbReference type="InterPro" id="IPR029865">
    <property type="entry name" value="KIAA0319-like"/>
</dbReference>
<dbReference type="Pfam" id="PF00801">
    <property type="entry name" value="PKD"/>
    <property type="match status" value="1"/>
</dbReference>
<dbReference type="CDD" id="cd05819">
    <property type="entry name" value="NHL"/>
    <property type="match status" value="1"/>
</dbReference>
<gene>
    <name evidence="2" type="ORF">AMPC_04770</name>
</gene>
<dbReference type="InterPro" id="IPR013783">
    <property type="entry name" value="Ig-like_fold"/>
</dbReference>
<organism evidence="2 3">
    <name type="scientific">Anaeromyxobacter paludicola</name>
    <dbReference type="NCBI Taxonomy" id="2918171"/>
    <lineage>
        <taxon>Bacteria</taxon>
        <taxon>Pseudomonadati</taxon>
        <taxon>Myxococcota</taxon>
        <taxon>Myxococcia</taxon>
        <taxon>Myxococcales</taxon>
        <taxon>Cystobacterineae</taxon>
        <taxon>Anaeromyxobacteraceae</taxon>
        <taxon>Anaeromyxobacter</taxon>
    </lineage>
</organism>
<dbReference type="PANTHER" id="PTHR46182:SF2">
    <property type="entry name" value="FI19480P1"/>
    <property type="match status" value="1"/>
</dbReference>
<dbReference type="InterPro" id="IPR011042">
    <property type="entry name" value="6-blade_b-propeller_TolB-like"/>
</dbReference>
<feature type="domain" description="PKD" evidence="1">
    <location>
        <begin position="686"/>
        <end position="748"/>
    </location>
</feature>
<dbReference type="InterPro" id="IPR022409">
    <property type="entry name" value="PKD/Chitinase_dom"/>
</dbReference>
<accession>A0ABM7X6C2</accession>
<proteinExistence type="predicted"/>
<dbReference type="SUPFAM" id="SSF63829">
    <property type="entry name" value="Calcium-dependent phosphotriesterase"/>
    <property type="match status" value="1"/>
</dbReference>